<sequence length="81" mass="9374">MDRSCTYEFSLGEEFEIKGLDGVQDKLTVVMEGANLVEFHTKQDKPNQPVDKQVYSMQDGKLVQCFSDGKISCKRYYKRKN</sequence>
<dbReference type="GO" id="GO:0008289">
    <property type="term" value="F:lipid binding"/>
    <property type="evidence" value="ECO:0007669"/>
    <property type="project" value="UniProtKB-KW"/>
</dbReference>
<evidence type="ECO:0000313" key="4">
    <source>
        <dbReference type="EnsemblMetazoa" id="PPA42260.1"/>
    </source>
</evidence>
<dbReference type="EnsemblMetazoa" id="PPA42260.1">
    <property type="protein sequence ID" value="PPA42260.1"/>
    <property type="gene ID" value="WBGene00280629"/>
</dbReference>
<dbReference type="Gene3D" id="2.40.128.20">
    <property type="match status" value="1"/>
</dbReference>
<protein>
    <submittedName>
        <fullName evidence="4">Uncharacterized protein</fullName>
    </submittedName>
</protein>
<dbReference type="PANTHER" id="PTHR22725:SF9">
    <property type="entry name" value="FATTY ACID-BINDING PROTEIN HOMOLOG 3"/>
    <property type="match status" value="1"/>
</dbReference>
<evidence type="ECO:0000256" key="3">
    <source>
        <dbReference type="ARBA" id="ARBA00023121"/>
    </source>
</evidence>
<dbReference type="InterPro" id="IPR000463">
    <property type="entry name" value="Fatty_acid-bd"/>
</dbReference>
<comment type="similarity">
    <text evidence="1">Belongs to the calycin superfamily. Fatty-acid binding protein (FABP) family.</text>
</comment>
<proteinExistence type="inferred from homology"/>
<evidence type="ECO:0000256" key="2">
    <source>
        <dbReference type="ARBA" id="ARBA00022448"/>
    </source>
</evidence>
<evidence type="ECO:0000313" key="5">
    <source>
        <dbReference type="Proteomes" id="UP000005239"/>
    </source>
</evidence>
<evidence type="ECO:0000256" key="1">
    <source>
        <dbReference type="ARBA" id="ARBA00008390"/>
    </source>
</evidence>
<gene>
    <name evidence="4" type="primary">WBGene00280629</name>
</gene>
<dbReference type="SUPFAM" id="SSF50814">
    <property type="entry name" value="Lipocalins"/>
    <property type="match status" value="1"/>
</dbReference>
<keyword evidence="3" id="KW-0446">Lipid-binding</keyword>
<accession>A0A8R1Z2C9</accession>
<accession>A0A454XK41</accession>
<dbReference type="PRINTS" id="PR00178">
    <property type="entry name" value="FATTYACIDBP"/>
</dbReference>
<dbReference type="PANTHER" id="PTHR22725">
    <property type="entry name" value="FATTY ACID-BINDING PROTEIN HOMOLOG 1-RELATED-RELATED"/>
    <property type="match status" value="1"/>
</dbReference>
<reference evidence="4" key="2">
    <citation type="submission" date="2022-06" db="UniProtKB">
        <authorList>
            <consortium name="EnsemblMetazoa"/>
        </authorList>
    </citation>
    <scope>IDENTIFICATION</scope>
    <source>
        <strain evidence="4">PS312</strain>
    </source>
</reference>
<reference evidence="5" key="1">
    <citation type="journal article" date="2008" name="Nat. Genet.">
        <title>The Pristionchus pacificus genome provides a unique perspective on nematode lifestyle and parasitism.</title>
        <authorList>
            <person name="Dieterich C."/>
            <person name="Clifton S.W."/>
            <person name="Schuster L.N."/>
            <person name="Chinwalla A."/>
            <person name="Delehaunty K."/>
            <person name="Dinkelacker I."/>
            <person name="Fulton L."/>
            <person name="Fulton R."/>
            <person name="Godfrey J."/>
            <person name="Minx P."/>
            <person name="Mitreva M."/>
            <person name="Roeseler W."/>
            <person name="Tian H."/>
            <person name="Witte H."/>
            <person name="Yang S.P."/>
            <person name="Wilson R.K."/>
            <person name="Sommer R.J."/>
        </authorList>
    </citation>
    <scope>NUCLEOTIDE SEQUENCE [LARGE SCALE GENOMIC DNA]</scope>
    <source>
        <strain evidence="5">PS312</strain>
    </source>
</reference>
<dbReference type="InterPro" id="IPR040094">
    <property type="entry name" value="Lbp1-4"/>
</dbReference>
<name>A0A454XK41_PRIPA</name>
<dbReference type="InterPro" id="IPR012674">
    <property type="entry name" value="Calycin"/>
</dbReference>
<dbReference type="Proteomes" id="UP000005239">
    <property type="component" value="Unassembled WGS sequence"/>
</dbReference>
<dbReference type="AlphaFoldDB" id="A0A454XK41"/>
<keyword evidence="2" id="KW-0813">Transport</keyword>
<organism evidence="4 5">
    <name type="scientific">Pristionchus pacificus</name>
    <name type="common">Parasitic nematode worm</name>
    <dbReference type="NCBI Taxonomy" id="54126"/>
    <lineage>
        <taxon>Eukaryota</taxon>
        <taxon>Metazoa</taxon>
        <taxon>Ecdysozoa</taxon>
        <taxon>Nematoda</taxon>
        <taxon>Chromadorea</taxon>
        <taxon>Rhabditida</taxon>
        <taxon>Rhabditina</taxon>
        <taxon>Diplogasteromorpha</taxon>
        <taxon>Diplogasteroidea</taxon>
        <taxon>Neodiplogasteridae</taxon>
        <taxon>Pristionchus</taxon>
    </lineage>
</organism>
<keyword evidence="5" id="KW-1185">Reference proteome</keyword>